<dbReference type="GO" id="GO:0015026">
    <property type="term" value="F:coreceptor activity"/>
    <property type="evidence" value="ECO:0007669"/>
    <property type="project" value="InterPro"/>
</dbReference>
<dbReference type="InterPro" id="IPR007110">
    <property type="entry name" value="Ig-like_dom"/>
</dbReference>
<feature type="signal peptide" evidence="14">
    <location>
        <begin position="1"/>
        <end position="28"/>
    </location>
</feature>
<evidence type="ECO:0000256" key="6">
    <source>
        <dbReference type="ARBA" id="ARBA00023130"/>
    </source>
</evidence>
<dbReference type="InterPro" id="IPR036179">
    <property type="entry name" value="Ig-like_dom_sf"/>
</dbReference>
<feature type="transmembrane region" description="Helical" evidence="13">
    <location>
        <begin position="177"/>
        <end position="201"/>
    </location>
</feature>
<proteinExistence type="predicted"/>
<evidence type="ECO:0000256" key="11">
    <source>
        <dbReference type="ARBA" id="ARBA00061995"/>
    </source>
</evidence>
<evidence type="ECO:0000256" key="7">
    <source>
        <dbReference type="ARBA" id="ARBA00023136"/>
    </source>
</evidence>
<dbReference type="Pfam" id="PF07686">
    <property type="entry name" value="V-set"/>
    <property type="match status" value="1"/>
</dbReference>
<keyword evidence="4" id="KW-0391">Immunity</keyword>
<dbReference type="GO" id="GO:0042288">
    <property type="term" value="F:MHC class I protein binding"/>
    <property type="evidence" value="ECO:0007669"/>
    <property type="project" value="InterPro"/>
</dbReference>
<sequence length="224" mass="24851">EAPQRWPGWCADGLCPFWLLVALHGSSAFQQTPGFTRALTHQVVTLSCETKTSTSQTRIFWLRQPQAPREHRHYEFLASWHHHKGTTHGEAVAKEKLTLFSDATRFFLNLTSVQPADSGVYFCMTVGAPELTFGKGTQLSVVDVLPTTAQPTKKSIPKKRPCQLPKPVARRGPPCGLVTLSLLVAGVLVLLVSLGVAIRLYCEWCFLSRPGARLRPLVPRRCLP</sequence>
<feature type="domain" description="Ig-like" evidence="15">
    <location>
        <begin position="16"/>
        <end position="123"/>
    </location>
</feature>
<keyword evidence="10" id="KW-0393">Immunoglobulin domain</keyword>
<dbReference type="InterPro" id="IPR003599">
    <property type="entry name" value="Ig_sub"/>
</dbReference>
<dbReference type="SMART" id="SM00406">
    <property type="entry name" value="IGv"/>
    <property type="match status" value="1"/>
</dbReference>
<accession>A0A8D2D6D7</accession>
<dbReference type="FunFam" id="2.60.40.10:FF:000645">
    <property type="entry name" value="T-cell surface glycoprotein CD8 beta chain"/>
    <property type="match status" value="1"/>
</dbReference>
<dbReference type="InterPro" id="IPR013783">
    <property type="entry name" value="Ig-like_fold"/>
</dbReference>
<keyword evidence="6" id="KW-1064">Adaptive immunity</keyword>
<dbReference type="GO" id="GO:0009986">
    <property type="term" value="C:cell surface"/>
    <property type="evidence" value="ECO:0007669"/>
    <property type="project" value="TreeGrafter"/>
</dbReference>
<dbReference type="GO" id="GO:0002250">
    <property type="term" value="P:adaptive immune response"/>
    <property type="evidence" value="ECO:0007669"/>
    <property type="project" value="UniProtKB-KW"/>
</dbReference>
<evidence type="ECO:0000256" key="9">
    <source>
        <dbReference type="ARBA" id="ARBA00023180"/>
    </source>
</evidence>
<comment type="subcellular location">
    <subcellularLocation>
        <location evidence="1">Membrane</location>
        <topology evidence="1">Single-pass type I membrane protein</topology>
    </subcellularLocation>
</comment>
<evidence type="ECO:0000256" key="8">
    <source>
        <dbReference type="ARBA" id="ARBA00023157"/>
    </source>
</evidence>
<dbReference type="SMART" id="SM00409">
    <property type="entry name" value="IG"/>
    <property type="match status" value="1"/>
</dbReference>
<evidence type="ECO:0000256" key="14">
    <source>
        <dbReference type="SAM" id="SignalP"/>
    </source>
</evidence>
<evidence type="ECO:0000259" key="15">
    <source>
        <dbReference type="PROSITE" id="PS50835"/>
    </source>
</evidence>
<dbReference type="PROSITE" id="PS50835">
    <property type="entry name" value="IG_LIKE"/>
    <property type="match status" value="1"/>
</dbReference>
<dbReference type="Gene3D" id="2.60.40.10">
    <property type="entry name" value="Immunoglobulins"/>
    <property type="match status" value="1"/>
</dbReference>
<evidence type="ECO:0000256" key="3">
    <source>
        <dbReference type="ARBA" id="ARBA00022729"/>
    </source>
</evidence>
<evidence type="ECO:0000256" key="12">
    <source>
        <dbReference type="ARBA" id="ARBA00072266"/>
    </source>
</evidence>
<keyword evidence="7 13" id="KW-0472">Membrane</keyword>
<evidence type="ECO:0000256" key="13">
    <source>
        <dbReference type="SAM" id="Phobius"/>
    </source>
</evidence>
<reference evidence="16" key="1">
    <citation type="submission" date="2025-08" db="UniProtKB">
        <authorList>
            <consortium name="Ensembl"/>
        </authorList>
    </citation>
    <scope>IDENTIFICATION</scope>
</reference>
<evidence type="ECO:0000256" key="1">
    <source>
        <dbReference type="ARBA" id="ARBA00004479"/>
    </source>
</evidence>
<evidence type="ECO:0000256" key="10">
    <source>
        <dbReference type="ARBA" id="ARBA00023319"/>
    </source>
</evidence>
<dbReference type="InterPro" id="IPR042414">
    <property type="entry name" value="CD8B"/>
</dbReference>
<dbReference type="PANTHER" id="PTHR11292">
    <property type="entry name" value="T-CELL SURFACE GLYCOPROTEIN CD8 BETA CHAIN"/>
    <property type="match status" value="1"/>
</dbReference>
<dbReference type="SUPFAM" id="SSF48726">
    <property type="entry name" value="Immunoglobulin"/>
    <property type="match status" value="1"/>
</dbReference>
<keyword evidence="5 13" id="KW-1133">Transmembrane helix</keyword>
<dbReference type="AlphaFoldDB" id="A0A8D2D6D7"/>
<dbReference type="OrthoDB" id="9394844at2759"/>
<protein>
    <recommendedName>
        <fullName evidence="12">T-cell surface glycoprotein CD8 beta chain</fullName>
    </recommendedName>
</protein>
<dbReference type="GO" id="GO:0050776">
    <property type="term" value="P:regulation of immune response"/>
    <property type="evidence" value="ECO:0007669"/>
    <property type="project" value="InterPro"/>
</dbReference>
<organism evidence="16 17">
    <name type="scientific">Sciurus vulgaris</name>
    <name type="common">Eurasian red squirrel</name>
    <dbReference type="NCBI Taxonomy" id="55149"/>
    <lineage>
        <taxon>Eukaryota</taxon>
        <taxon>Metazoa</taxon>
        <taxon>Chordata</taxon>
        <taxon>Craniata</taxon>
        <taxon>Vertebrata</taxon>
        <taxon>Euteleostomi</taxon>
        <taxon>Mammalia</taxon>
        <taxon>Eutheria</taxon>
        <taxon>Euarchontoglires</taxon>
        <taxon>Glires</taxon>
        <taxon>Rodentia</taxon>
        <taxon>Sciuromorpha</taxon>
        <taxon>Sciuridae</taxon>
        <taxon>Sciurinae</taxon>
        <taxon>Sciurini</taxon>
        <taxon>Sciurus</taxon>
    </lineage>
</organism>
<keyword evidence="2 13" id="KW-0812">Transmembrane</keyword>
<dbReference type="GeneTree" id="ENSGT00510000048998"/>
<name>A0A8D2D6D7_SCIVU</name>
<evidence type="ECO:0000256" key="5">
    <source>
        <dbReference type="ARBA" id="ARBA00022989"/>
    </source>
</evidence>
<feature type="chain" id="PRO_5034861199" description="T-cell surface glycoprotein CD8 beta chain" evidence="14">
    <location>
        <begin position="29"/>
        <end position="224"/>
    </location>
</feature>
<keyword evidence="8" id="KW-1015">Disulfide bond</keyword>
<evidence type="ECO:0000256" key="2">
    <source>
        <dbReference type="ARBA" id="ARBA00022692"/>
    </source>
</evidence>
<evidence type="ECO:0000313" key="16">
    <source>
        <dbReference type="Ensembl" id="ENSSVLP00005019872.1"/>
    </source>
</evidence>
<comment type="subunit">
    <text evidence="11">Forms disulfide-linked heterodimers with CD8A at the cell surface. Interacts with CD3D; this interaction couples TCR-CD3 with CD8. Interacts with LCK.</text>
</comment>
<evidence type="ECO:0000313" key="17">
    <source>
        <dbReference type="Proteomes" id="UP000694564"/>
    </source>
</evidence>
<keyword evidence="17" id="KW-1185">Reference proteome</keyword>
<dbReference type="GO" id="GO:0005886">
    <property type="term" value="C:plasma membrane"/>
    <property type="evidence" value="ECO:0007669"/>
    <property type="project" value="UniProtKB-ARBA"/>
</dbReference>
<reference evidence="16" key="2">
    <citation type="submission" date="2025-09" db="UniProtKB">
        <authorList>
            <consortium name="Ensembl"/>
        </authorList>
    </citation>
    <scope>IDENTIFICATION</scope>
</reference>
<evidence type="ECO:0000256" key="4">
    <source>
        <dbReference type="ARBA" id="ARBA00022859"/>
    </source>
</evidence>
<keyword evidence="9" id="KW-0325">Glycoprotein</keyword>
<keyword evidence="3 14" id="KW-0732">Signal</keyword>
<dbReference type="InterPro" id="IPR013106">
    <property type="entry name" value="Ig_V-set"/>
</dbReference>
<dbReference type="PANTHER" id="PTHR11292:SF7">
    <property type="entry name" value="T-CELL SURFACE GLYCOPROTEIN CD8 BETA CHAIN-RELATED"/>
    <property type="match status" value="1"/>
</dbReference>
<dbReference type="Ensembl" id="ENSSVLT00005022160.1">
    <property type="protein sequence ID" value="ENSSVLP00005019872.1"/>
    <property type="gene ID" value="ENSSVLG00005015853.1"/>
</dbReference>
<dbReference type="CDD" id="cd07700">
    <property type="entry name" value="IgV_CD8_beta"/>
    <property type="match status" value="1"/>
</dbReference>
<dbReference type="Proteomes" id="UP000694564">
    <property type="component" value="Chromosome 14"/>
</dbReference>